<evidence type="ECO:0000313" key="2">
    <source>
        <dbReference type="EMBL" id="KAG2305806.1"/>
    </source>
</evidence>
<reference evidence="2 3" key="1">
    <citation type="submission" date="2020-02" db="EMBL/GenBank/DDBJ databases">
        <authorList>
            <person name="Ma Q."/>
            <person name="Huang Y."/>
            <person name="Song X."/>
            <person name="Pei D."/>
        </authorList>
    </citation>
    <scope>NUCLEOTIDE SEQUENCE [LARGE SCALE GENOMIC DNA]</scope>
    <source>
        <strain evidence="2">Sxm20200214</strain>
        <tissue evidence="2">Leaf</tissue>
    </source>
</reference>
<keyword evidence="3" id="KW-1185">Reference proteome</keyword>
<dbReference type="Proteomes" id="UP000886595">
    <property type="component" value="Unassembled WGS sequence"/>
</dbReference>
<dbReference type="PANTHER" id="PTHR12897:SF4">
    <property type="entry name" value="REGULATOR OF MON1-CCZ1 COMPLEX"/>
    <property type="match status" value="1"/>
</dbReference>
<dbReference type="InterPro" id="IPR009755">
    <property type="entry name" value="RMC1_C"/>
</dbReference>
<gene>
    <name evidence="2" type="ORF">Bca52824_025554</name>
</gene>
<dbReference type="OrthoDB" id="26384at2759"/>
<name>A0A8X7V9E9_BRACI</name>
<dbReference type="AlphaFoldDB" id="A0A8X7V9E9"/>
<dbReference type="PANTHER" id="PTHR12897">
    <property type="entry name" value="COLON CANCER-ASSOCIATED PROTEIN MIC1"/>
    <property type="match status" value="1"/>
</dbReference>
<dbReference type="InterPro" id="IPR040371">
    <property type="entry name" value="RMC1"/>
</dbReference>
<dbReference type="Pfam" id="PF07035">
    <property type="entry name" value="RMC1_C"/>
    <property type="match status" value="1"/>
</dbReference>
<dbReference type="GO" id="GO:0035658">
    <property type="term" value="C:Mon1-Ccz1 complex"/>
    <property type="evidence" value="ECO:0007669"/>
    <property type="project" value="InterPro"/>
</dbReference>
<evidence type="ECO:0000259" key="1">
    <source>
        <dbReference type="Pfam" id="PF07035"/>
    </source>
</evidence>
<organism evidence="2 3">
    <name type="scientific">Brassica carinata</name>
    <name type="common">Ethiopian mustard</name>
    <name type="synonym">Abyssinian cabbage</name>
    <dbReference type="NCBI Taxonomy" id="52824"/>
    <lineage>
        <taxon>Eukaryota</taxon>
        <taxon>Viridiplantae</taxon>
        <taxon>Streptophyta</taxon>
        <taxon>Embryophyta</taxon>
        <taxon>Tracheophyta</taxon>
        <taxon>Spermatophyta</taxon>
        <taxon>Magnoliopsida</taxon>
        <taxon>eudicotyledons</taxon>
        <taxon>Gunneridae</taxon>
        <taxon>Pentapetalae</taxon>
        <taxon>rosids</taxon>
        <taxon>malvids</taxon>
        <taxon>Brassicales</taxon>
        <taxon>Brassicaceae</taxon>
        <taxon>Brassiceae</taxon>
        <taxon>Brassica</taxon>
    </lineage>
</organism>
<accession>A0A8X7V9E9</accession>
<dbReference type="EMBL" id="JAAMPC010000006">
    <property type="protein sequence ID" value="KAG2305806.1"/>
    <property type="molecule type" value="Genomic_DNA"/>
</dbReference>
<comment type="caution">
    <text evidence="2">The sequence shown here is derived from an EMBL/GenBank/DDBJ whole genome shotgun (WGS) entry which is preliminary data.</text>
</comment>
<sequence>MSFSADKKMLSPHSVIFQPLINSFQQTVVIDNRTIKGSSAATSPKNLRVRKLGLDMLRQLPLHHDYIPSLVRDGYYLEALRYAQKHKVKIVATSLFLEATFASNDMQHLAAMLRVLSELIPGFKETTEYYIFYGLLNETSSSVAICD</sequence>
<dbReference type="GO" id="GO:0031902">
    <property type="term" value="C:late endosome membrane"/>
    <property type="evidence" value="ECO:0007669"/>
    <property type="project" value="TreeGrafter"/>
</dbReference>
<feature type="domain" description="Mic1" evidence="1">
    <location>
        <begin position="45"/>
        <end position="120"/>
    </location>
</feature>
<protein>
    <recommendedName>
        <fullName evidence="1">Mic1 domain-containing protein</fullName>
    </recommendedName>
</protein>
<proteinExistence type="predicted"/>
<dbReference type="GO" id="GO:0010506">
    <property type="term" value="P:regulation of autophagy"/>
    <property type="evidence" value="ECO:0007669"/>
    <property type="project" value="InterPro"/>
</dbReference>
<dbReference type="GO" id="GO:0005765">
    <property type="term" value="C:lysosomal membrane"/>
    <property type="evidence" value="ECO:0007669"/>
    <property type="project" value="TreeGrafter"/>
</dbReference>
<evidence type="ECO:0000313" key="3">
    <source>
        <dbReference type="Proteomes" id="UP000886595"/>
    </source>
</evidence>